<dbReference type="Pfam" id="PF01494">
    <property type="entry name" value="FAD_binding_3"/>
    <property type="match status" value="1"/>
</dbReference>
<dbReference type="GO" id="GO:0071949">
    <property type="term" value="F:FAD binding"/>
    <property type="evidence" value="ECO:0007669"/>
    <property type="project" value="InterPro"/>
</dbReference>
<evidence type="ECO:0000313" key="3">
    <source>
        <dbReference type="EMBL" id="QDP98346.1"/>
    </source>
</evidence>
<organism evidence="3 4">
    <name type="scientific">Microlunatus elymi</name>
    <dbReference type="NCBI Taxonomy" id="2596828"/>
    <lineage>
        <taxon>Bacteria</taxon>
        <taxon>Bacillati</taxon>
        <taxon>Actinomycetota</taxon>
        <taxon>Actinomycetes</taxon>
        <taxon>Propionibacteriales</taxon>
        <taxon>Propionibacteriaceae</taxon>
        <taxon>Microlunatus</taxon>
    </lineage>
</organism>
<evidence type="ECO:0000259" key="2">
    <source>
        <dbReference type="Pfam" id="PF01494"/>
    </source>
</evidence>
<dbReference type="OrthoDB" id="9795712at2"/>
<evidence type="ECO:0000256" key="1">
    <source>
        <dbReference type="SAM" id="MobiDB-lite"/>
    </source>
</evidence>
<dbReference type="InterPro" id="IPR011777">
    <property type="entry name" value="Geranylgeranyl_Rdtase_fam"/>
</dbReference>
<reference evidence="3 4" key="1">
    <citation type="submission" date="2019-07" db="EMBL/GenBank/DDBJ databases">
        <title>Microlunatus dokdonensis sp. nov. isolated from the rhizospheric soil of the wild plant Elymus tsukushiensis.</title>
        <authorList>
            <person name="Ghim S.-Y."/>
            <person name="Hwang Y.-J."/>
            <person name="Son J.-S."/>
            <person name="Shin J.-H."/>
        </authorList>
    </citation>
    <scope>NUCLEOTIDE SEQUENCE [LARGE SCALE GENOMIC DNA]</scope>
    <source>
        <strain evidence="3 4">KUDC0627</strain>
    </source>
</reference>
<dbReference type="SUPFAM" id="SSF51905">
    <property type="entry name" value="FAD/NAD(P)-binding domain"/>
    <property type="match status" value="1"/>
</dbReference>
<dbReference type="NCBIfam" id="TIGR02032">
    <property type="entry name" value="GG-red-SF"/>
    <property type="match status" value="1"/>
</dbReference>
<dbReference type="PANTHER" id="PTHR42685:SF22">
    <property type="entry name" value="CONDITIONED MEDIUM FACTOR RECEPTOR 1"/>
    <property type="match status" value="1"/>
</dbReference>
<gene>
    <name evidence="3" type="ORF">FOE78_22745</name>
</gene>
<dbReference type="EMBL" id="CP041692">
    <property type="protein sequence ID" value="QDP98346.1"/>
    <property type="molecule type" value="Genomic_DNA"/>
</dbReference>
<feature type="compositionally biased region" description="Polar residues" evidence="1">
    <location>
        <begin position="23"/>
        <end position="42"/>
    </location>
</feature>
<dbReference type="InterPro" id="IPR050407">
    <property type="entry name" value="Geranylgeranyl_reductase"/>
</dbReference>
<dbReference type="KEGG" id="mik:FOE78_22745"/>
<name>A0A516Q4H6_9ACTN</name>
<dbReference type="Gene3D" id="3.50.50.60">
    <property type="entry name" value="FAD/NAD(P)-binding domain"/>
    <property type="match status" value="1"/>
</dbReference>
<evidence type="ECO:0000313" key="4">
    <source>
        <dbReference type="Proteomes" id="UP000319263"/>
    </source>
</evidence>
<proteinExistence type="predicted"/>
<keyword evidence="4" id="KW-1185">Reference proteome</keyword>
<dbReference type="AlphaFoldDB" id="A0A516Q4H6"/>
<dbReference type="PRINTS" id="PR00420">
    <property type="entry name" value="RNGMNOXGNASE"/>
</dbReference>
<dbReference type="Proteomes" id="UP000319263">
    <property type="component" value="Chromosome"/>
</dbReference>
<dbReference type="InterPro" id="IPR002938">
    <property type="entry name" value="FAD-bd"/>
</dbReference>
<dbReference type="GO" id="GO:0016628">
    <property type="term" value="F:oxidoreductase activity, acting on the CH-CH group of donors, NAD or NADP as acceptor"/>
    <property type="evidence" value="ECO:0007669"/>
    <property type="project" value="InterPro"/>
</dbReference>
<dbReference type="InterPro" id="IPR036188">
    <property type="entry name" value="FAD/NAD-bd_sf"/>
</dbReference>
<feature type="domain" description="FAD-binding" evidence="2">
    <location>
        <begin position="74"/>
        <end position="245"/>
    </location>
</feature>
<dbReference type="PANTHER" id="PTHR42685">
    <property type="entry name" value="GERANYLGERANYL DIPHOSPHATE REDUCTASE"/>
    <property type="match status" value="1"/>
</dbReference>
<protein>
    <submittedName>
        <fullName evidence="3">Geranylgeranyl reductase family protein</fullName>
    </submittedName>
</protein>
<accession>A0A516Q4H6</accession>
<sequence length="487" mass="52099">MNGSATPRSGVGSHRVHAATGSGAPTSERPNVSEVDSGSQVVSSAGPSTSSGLLGTGAGPSTSSRRSAAGSIESDVIVVGAGPGGSAAATYLARSGLHVSLLEKTKFPREKVCGDGLTPRGTKQLIKLGIDISTENGWAHQRGLRFWAGGRHWDLDWPDLTDWPGFGVTRQRADFDQLLANNAVAAGAKLYELANVTEPIIDPLTDRIAGVITKDGRRFTAPLVVAADGNSTRISIAMGINRREHLPMGVAVRTYYKSPLHNSPYIESWPELWDGKPGESNLLPGYGWIFPLGDGTCNVGLGILNTSKAFGKVDYRQMLKVWMDNTPQEWGFRDENQVGKVLGAALPMAFNRTPHYNRGLLLIGDAGGMVSPFNGEGIPYAMESAEMAANAIAEAHYRGVGTSSAEKALHGYPAMLRETWGGYYTLGRVFTKIIGRPTFMKAAVKYGLPRKVVMQFTLKMLSNLTDHRDGDVYDKIVNGLSKIAPAT</sequence>
<feature type="region of interest" description="Disordered" evidence="1">
    <location>
        <begin position="1"/>
        <end position="67"/>
    </location>
</feature>
<feature type="compositionally biased region" description="Low complexity" evidence="1">
    <location>
        <begin position="43"/>
        <end position="64"/>
    </location>
</feature>